<feature type="compositionally biased region" description="Basic and acidic residues" evidence="1">
    <location>
        <begin position="25"/>
        <end position="36"/>
    </location>
</feature>
<evidence type="ECO:0000313" key="3">
    <source>
        <dbReference type="Proteomes" id="UP000011713"/>
    </source>
</evidence>
<dbReference type="Gene3D" id="6.20.250.70">
    <property type="match status" value="1"/>
</dbReference>
<dbReference type="AlphaFoldDB" id="M4B8K2"/>
<feature type="compositionally biased region" description="Basic and acidic residues" evidence="1">
    <location>
        <begin position="181"/>
        <end position="194"/>
    </location>
</feature>
<feature type="region of interest" description="Disordered" evidence="1">
    <location>
        <begin position="181"/>
        <end position="223"/>
    </location>
</feature>
<dbReference type="eggNOG" id="ENOG502S34H">
    <property type="taxonomic scope" value="Eukaryota"/>
</dbReference>
<proteinExistence type="predicted"/>
<dbReference type="Proteomes" id="UP000011713">
    <property type="component" value="Unassembled WGS sequence"/>
</dbReference>
<reference evidence="3" key="1">
    <citation type="journal article" date="2010" name="Science">
        <title>Signatures of adaptation to obligate biotrophy in the Hyaloperonospora arabidopsidis genome.</title>
        <authorList>
            <person name="Baxter L."/>
            <person name="Tripathy S."/>
            <person name="Ishaque N."/>
            <person name="Boot N."/>
            <person name="Cabral A."/>
            <person name="Kemen E."/>
            <person name="Thines M."/>
            <person name="Ah-Fong A."/>
            <person name="Anderson R."/>
            <person name="Badejoko W."/>
            <person name="Bittner-Eddy P."/>
            <person name="Boore J.L."/>
            <person name="Chibucos M.C."/>
            <person name="Coates M."/>
            <person name="Dehal P."/>
            <person name="Delehaunty K."/>
            <person name="Dong S."/>
            <person name="Downton P."/>
            <person name="Dumas B."/>
            <person name="Fabro G."/>
            <person name="Fronick C."/>
            <person name="Fuerstenberg S.I."/>
            <person name="Fulton L."/>
            <person name="Gaulin E."/>
            <person name="Govers F."/>
            <person name="Hughes L."/>
            <person name="Humphray S."/>
            <person name="Jiang R.H."/>
            <person name="Judelson H."/>
            <person name="Kamoun S."/>
            <person name="Kyung K."/>
            <person name="Meijer H."/>
            <person name="Minx P."/>
            <person name="Morris P."/>
            <person name="Nelson J."/>
            <person name="Phuntumart V."/>
            <person name="Qutob D."/>
            <person name="Rehmany A."/>
            <person name="Rougon-Cardoso A."/>
            <person name="Ryden P."/>
            <person name="Torto-Alalibo T."/>
            <person name="Studholme D."/>
            <person name="Wang Y."/>
            <person name="Win J."/>
            <person name="Wood J."/>
            <person name="Clifton S.W."/>
            <person name="Rogers J."/>
            <person name="Van den Ackerveken G."/>
            <person name="Jones J.D."/>
            <person name="McDowell J.M."/>
            <person name="Beynon J."/>
            <person name="Tyler B.M."/>
        </authorList>
    </citation>
    <scope>NUCLEOTIDE SEQUENCE [LARGE SCALE GENOMIC DNA]</scope>
    <source>
        <strain evidence="3">Emoy2</strain>
    </source>
</reference>
<dbReference type="OMA" id="RELWLFR"/>
<evidence type="ECO:0000256" key="1">
    <source>
        <dbReference type="SAM" id="MobiDB-lite"/>
    </source>
</evidence>
<dbReference type="VEuPathDB" id="FungiDB:HpaG802608"/>
<evidence type="ECO:0000313" key="2">
    <source>
        <dbReference type="EnsemblProtists" id="HpaP802608"/>
    </source>
</evidence>
<feature type="compositionally biased region" description="Acidic residues" evidence="1">
    <location>
        <begin position="37"/>
        <end position="49"/>
    </location>
</feature>
<name>M4B8K2_HYAAE</name>
<reference evidence="2" key="2">
    <citation type="submission" date="2015-06" db="UniProtKB">
        <authorList>
            <consortium name="EnsemblProtists"/>
        </authorList>
    </citation>
    <scope>IDENTIFICATION</scope>
    <source>
        <strain evidence="2">Emoy2</strain>
    </source>
</reference>
<dbReference type="EnsemblProtists" id="HpaT802608">
    <property type="protein sequence ID" value="HpaP802608"/>
    <property type="gene ID" value="HpaG802608"/>
</dbReference>
<feature type="region of interest" description="Disordered" evidence="1">
    <location>
        <begin position="1"/>
        <end position="50"/>
    </location>
</feature>
<dbReference type="HOGENOM" id="CLU_111368_0_0_1"/>
<dbReference type="EMBL" id="JH597989">
    <property type="status" value="NOT_ANNOTATED_CDS"/>
    <property type="molecule type" value="Genomic_DNA"/>
</dbReference>
<sequence>MASVKRLNLSKSRDDDESSSASSIGDEREQEASSERPEEEDSSSDEDSDNTLTSILNQYRDFEIPPGFESVKGSGAMTREAVVNMDQELWFFKLPKSLDASALANVTFKVGEENVVVKPGKLLAKVTAGEDNKKYLLQTEDRMLTDQLVNALPLASDRSRFVLGKPFSRCFSLVEDRFEAPPTVSEKKTTEVDRGSPVVEKRHRKHSSEKSETHKSKKVKHKK</sequence>
<organism evidence="2 3">
    <name type="scientific">Hyaloperonospora arabidopsidis (strain Emoy2)</name>
    <name type="common">Downy mildew agent</name>
    <name type="synonym">Peronospora arabidopsidis</name>
    <dbReference type="NCBI Taxonomy" id="559515"/>
    <lineage>
        <taxon>Eukaryota</taxon>
        <taxon>Sar</taxon>
        <taxon>Stramenopiles</taxon>
        <taxon>Oomycota</taxon>
        <taxon>Peronosporomycetes</taxon>
        <taxon>Peronosporales</taxon>
        <taxon>Peronosporaceae</taxon>
        <taxon>Hyaloperonospora</taxon>
    </lineage>
</organism>
<dbReference type="InParanoid" id="M4B8K2"/>
<protein>
    <submittedName>
        <fullName evidence="2">Uncharacterized protein</fullName>
    </submittedName>
</protein>
<accession>M4B8K2</accession>
<keyword evidence="3" id="KW-1185">Reference proteome</keyword>